<sequence>MLEGVLVSFFAIILAFIAVTGNSLVFVIITRYKSMHTAMNYLIANLAVLDAITGLFTFPNVLLERTFSGDRTLLAAIVNTTSQSTCTVWISSAGSPAFLVFIAFERYMAVVHPFSRRGGITTRRLVCLLLDQLLETASK</sequence>
<dbReference type="InParanoid" id="A7S798"/>
<dbReference type="SUPFAM" id="SSF81321">
    <property type="entry name" value="Family A G protein-coupled receptor-like"/>
    <property type="match status" value="1"/>
</dbReference>
<organism evidence="7 8">
    <name type="scientific">Nematostella vectensis</name>
    <name type="common">Starlet sea anemone</name>
    <dbReference type="NCBI Taxonomy" id="45351"/>
    <lineage>
        <taxon>Eukaryota</taxon>
        <taxon>Metazoa</taxon>
        <taxon>Cnidaria</taxon>
        <taxon>Anthozoa</taxon>
        <taxon>Hexacorallia</taxon>
        <taxon>Actiniaria</taxon>
        <taxon>Edwardsiidae</taxon>
        <taxon>Nematostella</taxon>
    </lineage>
</organism>
<dbReference type="HOGENOM" id="CLU_009579_29_6_1"/>
<dbReference type="GO" id="GO:0016020">
    <property type="term" value="C:membrane"/>
    <property type="evidence" value="ECO:0007669"/>
    <property type="project" value="UniProtKB-SubCell"/>
</dbReference>
<feature type="domain" description="G-protein coupled receptors family 1 profile" evidence="6">
    <location>
        <begin position="21"/>
        <end position="139"/>
    </location>
</feature>
<keyword evidence="2 5" id="KW-0812">Transmembrane</keyword>
<comment type="subcellular location">
    <subcellularLocation>
        <location evidence="1">Membrane</location>
    </subcellularLocation>
</comment>
<dbReference type="AlphaFoldDB" id="A7S798"/>
<reference evidence="7 8" key="1">
    <citation type="journal article" date="2007" name="Science">
        <title>Sea anemone genome reveals ancestral eumetazoan gene repertoire and genomic organization.</title>
        <authorList>
            <person name="Putnam N.H."/>
            <person name="Srivastava M."/>
            <person name="Hellsten U."/>
            <person name="Dirks B."/>
            <person name="Chapman J."/>
            <person name="Salamov A."/>
            <person name="Terry A."/>
            <person name="Shapiro H."/>
            <person name="Lindquist E."/>
            <person name="Kapitonov V.V."/>
            <person name="Jurka J."/>
            <person name="Genikhovich G."/>
            <person name="Grigoriev I.V."/>
            <person name="Lucas S.M."/>
            <person name="Steele R.E."/>
            <person name="Finnerty J.R."/>
            <person name="Technau U."/>
            <person name="Martindale M.Q."/>
            <person name="Rokhsar D.S."/>
        </authorList>
    </citation>
    <scope>NUCLEOTIDE SEQUENCE [LARGE SCALE GENOMIC DNA]</scope>
    <source>
        <strain evidence="8">CH2 X CH6</strain>
    </source>
</reference>
<keyword evidence="8" id="KW-1185">Reference proteome</keyword>
<evidence type="ECO:0000256" key="5">
    <source>
        <dbReference type="SAM" id="Phobius"/>
    </source>
</evidence>
<evidence type="ECO:0000256" key="1">
    <source>
        <dbReference type="ARBA" id="ARBA00004370"/>
    </source>
</evidence>
<dbReference type="EMBL" id="DS469591">
    <property type="protein sequence ID" value="EDO40457.1"/>
    <property type="molecule type" value="Genomic_DNA"/>
</dbReference>
<evidence type="ECO:0000256" key="3">
    <source>
        <dbReference type="ARBA" id="ARBA00022989"/>
    </source>
</evidence>
<protein>
    <recommendedName>
        <fullName evidence="6">G-protein coupled receptors family 1 profile domain-containing protein</fullName>
    </recommendedName>
</protein>
<dbReference type="Pfam" id="PF00001">
    <property type="entry name" value="7tm_1"/>
    <property type="match status" value="1"/>
</dbReference>
<keyword evidence="4 5" id="KW-0472">Membrane</keyword>
<dbReference type="OMA" id="LMQISAM"/>
<evidence type="ECO:0000313" key="7">
    <source>
        <dbReference type="EMBL" id="EDO40457.1"/>
    </source>
</evidence>
<dbReference type="eggNOG" id="KOG3656">
    <property type="taxonomic scope" value="Eukaryota"/>
</dbReference>
<feature type="transmembrane region" description="Helical" evidence="5">
    <location>
        <begin position="6"/>
        <end position="29"/>
    </location>
</feature>
<dbReference type="PhylomeDB" id="A7S798"/>
<dbReference type="Gene3D" id="1.20.1070.10">
    <property type="entry name" value="Rhodopsin 7-helix transmembrane proteins"/>
    <property type="match status" value="1"/>
</dbReference>
<name>A7S798_NEMVE</name>
<feature type="transmembrane region" description="Helical" evidence="5">
    <location>
        <begin position="82"/>
        <end position="104"/>
    </location>
</feature>
<dbReference type="PANTHER" id="PTHR45698:SF1">
    <property type="entry name" value="TRACE AMINE-ASSOCIATED RECEPTOR 13C-LIKE"/>
    <property type="match status" value="1"/>
</dbReference>
<dbReference type="GO" id="GO:0004930">
    <property type="term" value="F:G protein-coupled receptor activity"/>
    <property type="evidence" value="ECO:0007669"/>
    <property type="project" value="InterPro"/>
</dbReference>
<evidence type="ECO:0000313" key="8">
    <source>
        <dbReference type="Proteomes" id="UP000001593"/>
    </source>
</evidence>
<dbReference type="CDD" id="cd00637">
    <property type="entry name" value="7tm_classA_rhodopsin-like"/>
    <property type="match status" value="1"/>
</dbReference>
<dbReference type="PANTHER" id="PTHR45698">
    <property type="entry name" value="TRACE AMINE-ASSOCIATED RECEPTOR 19N-RELATED"/>
    <property type="match status" value="1"/>
</dbReference>
<evidence type="ECO:0000256" key="4">
    <source>
        <dbReference type="ARBA" id="ARBA00023136"/>
    </source>
</evidence>
<dbReference type="PROSITE" id="PS50262">
    <property type="entry name" value="G_PROTEIN_RECEP_F1_2"/>
    <property type="match status" value="1"/>
</dbReference>
<feature type="transmembrane region" description="Helical" evidence="5">
    <location>
        <begin position="41"/>
        <end position="62"/>
    </location>
</feature>
<keyword evidence="3 5" id="KW-1133">Transmembrane helix</keyword>
<accession>A7S798</accession>
<evidence type="ECO:0000259" key="6">
    <source>
        <dbReference type="PROSITE" id="PS50262"/>
    </source>
</evidence>
<evidence type="ECO:0000256" key="2">
    <source>
        <dbReference type="ARBA" id="ARBA00022692"/>
    </source>
</evidence>
<dbReference type="InterPro" id="IPR000276">
    <property type="entry name" value="GPCR_Rhodpsn"/>
</dbReference>
<proteinExistence type="predicted"/>
<dbReference type="Proteomes" id="UP000001593">
    <property type="component" value="Unassembled WGS sequence"/>
</dbReference>
<dbReference type="PRINTS" id="PR00237">
    <property type="entry name" value="GPCRRHODOPSN"/>
</dbReference>
<dbReference type="InterPro" id="IPR017452">
    <property type="entry name" value="GPCR_Rhodpsn_7TM"/>
</dbReference>
<gene>
    <name evidence="7" type="ORF">NEMVEDRAFT_v1g107110</name>
</gene>